<dbReference type="EMBL" id="JACHFQ010000005">
    <property type="protein sequence ID" value="MBB5226209.1"/>
    <property type="molecule type" value="Genomic_DNA"/>
</dbReference>
<dbReference type="Proteomes" id="UP000518887">
    <property type="component" value="Unassembled WGS sequence"/>
</dbReference>
<organism evidence="1 2">
    <name type="scientific">Treponema ruminis</name>
    <dbReference type="NCBI Taxonomy" id="744515"/>
    <lineage>
        <taxon>Bacteria</taxon>
        <taxon>Pseudomonadati</taxon>
        <taxon>Spirochaetota</taxon>
        <taxon>Spirochaetia</taxon>
        <taxon>Spirochaetales</taxon>
        <taxon>Treponemataceae</taxon>
        <taxon>Treponema</taxon>
    </lineage>
</organism>
<reference evidence="1 2" key="1">
    <citation type="submission" date="2020-08" db="EMBL/GenBank/DDBJ databases">
        <title>Genomic Encyclopedia of Type Strains, Phase IV (KMG-IV): sequencing the most valuable type-strain genomes for metagenomic binning, comparative biology and taxonomic classification.</title>
        <authorList>
            <person name="Goeker M."/>
        </authorList>
    </citation>
    <scope>NUCLEOTIDE SEQUENCE [LARGE SCALE GENOMIC DNA]</scope>
    <source>
        <strain evidence="1 2">DSM 103462</strain>
    </source>
</reference>
<protein>
    <submittedName>
        <fullName evidence="1">Uncharacterized protein</fullName>
    </submittedName>
</protein>
<dbReference type="RefSeq" id="WP_184659269.1">
    <property type="nucleotide sequence ID" value="NZ_CP031518.1"/>
</dbReference>
<gene>
    <name evidence="1" type="ORF">HNP76_001582</name>
</gene>
<dbReference type="AlphaFoldDB" id="A0A7W8G986"/>
<accession>A0A7W8G986</accession>
<evidence type="ECO:0000313" key="1">
    <source>
        <dbReference type="EMBL" id="MBB5226209.1"/>
    </source>
</evidence>
<comment type="caution">
    <text evidence="1">The sequence shown here is derived from an EMBL/GenBank/DDBJ whole genome shotgun (WGS) entry which is preliminary data.</text>
</comment>
<keyword evidence="2" id="KW-1185">Reference proteome</keyword>
<evidence type="ECO:0000313" key="2">
    <source>
        <dbReference type="Proteomes" id="UP000518887"/>
    </source>
</evidence>
<proteinExistence type="predicted"/>
<sequence>MARVLNENRELCEIKCEPYKRMIKEAFEREKEILASIEANPAGAAYKKLNLCDEMIGCATYYIMINNLTVELVNTKDNDALNDARKMLYKAIIYLEEVVSNVIDALQSDMEDKLAAISEAPIDKRFNLVRKLGLAISLLIDAFGDNSKWKMSFVELQGRFATVSKNLLDLKKACKDYFDPNSPDYDNSVLYIRLIRKLYDQSATAYRDKYELATHRIDDMRNAILFLSGGRRVAIALGEAEAAEEIKKKAGVWKQKVEADQKKGIAK</sequence>
<name>A0A7W8G986_9SPIR</name>